<keyword evidence="2" id="KW-1185">Reference proteome</keyword>
<comment type="caution">
    <text evidence="1">The sequence shown here is derived from an EMBL/GenBank/DDBJ whole genome shotgun (WGS) entry which is preliminary data.</text>
</comment>
<accession>A0A9J6P1P0</accession>
<proteinExistence type="predicted"/>
<sequence>MKRNKFLEKNDLASLLEYKLEYKEEIRRIEKEEKRRIQNIVLNYNTMFI</sequence>
<dbReference type="Proteomes" id="UP001056429">
    <property type="component" value="Unassembled WGS sequence"/>
</dbReference>
<name>A0A9J6P1P0_9CLOT</name>
<dbReference type="EMBL" id="JAGSOJ010000002">
    <property type="protein sequence ID" value="MCM1990451.1"/>
    <property type="molecule type" value="Genomic_DNA"/>
</dbReference>
<reference evidence="1" key="1">
    <citation type="journal article" date="2021" name="mSystems">
        <title>Bacteria and Archaea Synergistically Convert Glycine Betaine to Biogenic Methane in the Formosa Cold Seep of the South China Sea.</title>
        <authorList>
            <person name="Li L."/>
            <person name="Zhang W."/>
            <person name="Zhang S."/>
            <person name="Song L."/>
            <person name="Sun Q."/>
            <person name="Zhang H."/>
            <person name="Xiang H."/>
            <person name="Dong X."/>
        </authorList>
    </citation>
    <scope>NUCLEOTIDE SEQUENCE</scope>
    <source>
        <strain evidence="1">ZWT</strain>
    </source>
</reference>
<organism evidence="1 2">
    <name type="scientific">Oceanirhabdus seepicola</name>
    <dbReference type="NCBI Taxonomy" id="2828781"/>
    <lineage>
        <taxon>Bacteria</taxon>
        <taxon>Bacillati</taxon>
        <taxon>Bacillota</taxon>
        <taxon>Clostridia</taxon>
        <taxon>Eubacteriales</taxon>
        <taxon>Clostridiaceae</taxon>
        <taxon>Oceanirhabdus</taxon>
    </lineage>
</organism>
<dbReference type="RefSeq" id="WP_250859485.1">
    <property type="nucleotide sequence ID" value="NZ_JAGSOJ010000002.1"/>
</dbReference>
<dbReference type="AlphaFoldDB" id="A0A9J6P1P0"/>
<protein>
    <submittedName>
        <fullName evidence="1">Uncharacterized protein</fullName>
    </submittedName>
</protein>
<evidence type="ECO:0000313" key="2">
    <source>
        <dbReference type="Proteomes" id="UP001056429"/>
    </source>
</evidence>
<reference evidence="1" key="2">
    <citation type="submission" date="2021-04" db="EMBL/GenBank/DDBJ databases">
        <authorList>
            <person name="Dong X."/>
        </authorList>
    </citation>
    <scope>NUCLEOTIDE SEQUENCE</scope>
    <source>
        <strain evidence="1">ZWT</strain>
    </source>
</reference>
<evidence type="ECO:0000313" key="1">
    <source>
        <dbReference type="EMBL" id="MCM1990451.1"/>
    </source>
</evidence>
<gene>
    <name evidence="1" type="ORF">KDK92_12035</name>
</gene>